<protein>
    <submittedName>
        <fullName evidence="1">Uncharacterized protein</fullName>
    </submittedName>
</protein>
<dbReference type="AlphaFoldDB" id="A0A8H7AAS3"/>
<accession>A0A8H7AAS3</accession>
<dbReference type="InterPro" id="IPR011990">
    <property type="entry name" value="TPR-like_helical_dom_sf"/>
</dbReference>
<proteinExistence type="predicted"/>
<reference evidence="1" key="1">
    <citation type="submission" date="2020-02" db="EMBL/GenBank/DDBJ databases">
        <authorList>
            <person name="Palmer J.M."/>
        </authorList>
    </citation>
    <scope>NUCLEOTIDE SEQUENCE</scope>
    <source>
        <strain evidence="1">EPUS1.4</strain>
        <tissue evidence="1">Thallus</tissue>
    </source>
</reference>
<evidence type="ECO:0000313" key="1">
    <source>
        <dbReference type="EMBL" id="KAF7504569.1"/>
    </source>
</evidence>
<dbReference type="OrthoDB" id="10461344at2759"/>
<dbReference type="Proteomes" id="UP000606974">
    <property type="component" value="Unassembled WGS sequence"/>
</dbReference>
<organism evidence="1 2">
    <name type="scientific">Endocarpon pusillum</name>
    <dbReference type="NCBI Taxonomy" id="364733"/>
    <lineage>
        <taxon>Eukaryota</taxon>
        <taxon>Fungi</taxon>
        <taxon>Dikarya</taxon>
        <taxon>Ascomycota</taxon>
        <taxon>Pezizomycotina</taxon>
        <taxon>Eurotiomycetes</taxon>
        <taxon>Chaetothyriomycetidae</taxon>
        <taxon>Verrucariales</taxon>
        <taxon>Verrucariaceae</taxon>
        <taxon>Endocarpon</taxon>
    </lineage>
</organism>
<sequence length="203" mass="23171">MRVATTIFAEMIAIRHESCLTSLSLLTALLEAHGKREVTTCLLDKFKAAALSMKHLPEKDSVVLTVRFMSDIMSAIKMESLSNLDDLKTVLNDFERYCGQGSPSTLVCLRHLGWRLAGEKDVVRLNEGWDVLSRARSTAEKILHPCDPQTIMCLTMLARVLHNLDRRREALEVMRTAMKRMVIRFPDYHPYRLSGLQTFSLFM</sequence>
<evidence type="ECO:0000313" key="2">
    <source>
        <dbReference type="Proteomes" id="UP000606974"/>
    </source>
</evidence>
<gene>
    <name evidence="1" type="ORF">GJ744_002064</name>
</gene>
<comment type="caution">
    <text evidence="1">The sequence shown here is derived from an EMBL/GenBank/DDBJ whole genome shotgun (WGS) entry which is preliminary data.</text>
</comment>
<name>A0A8H7AAS3_9EURO</name>
<dbReference type="EMBL" id="JAACFV010000133">
    <property type="protein sequence ID" value="KAF7504569.1"/>
    <property type="molecule type" value="Genomic_DNA"/>
</dbReference>
<dbReference type="SUPFAM" id="SSF48452">
    <property type="entry name" value="TPR-like"/>
    <property type="match status" value="1"/>
</dbReference>
<keyword evidence="2" id="KW-1185">Reference proteome</keyword>
<dbReference type="Gene3D" id="1.25.40.10">
    <property type="entry name" value="Tetratricopeptide repeat domain"/>
    <property type="match status" value="1"/>
</dbReference>